<comment type="caution">
    <text evidence="1">The sequence shown here is derived from an EMBL/GenBank/DDBJ whole genome shotgun (WGS) entry which is preliminary data.</text>
</comment>
<reference evidence="1" key="1">
    <citation type="submission" date="2019-08" db="EMBL/GenBank/DDBJ databases">
        <authorList>
            <person name="Kucharzyk K."/>
            <person name="Murdoch R.W."/>
            <person name="Higgins S."/>
            <person name="Loffler F."/>
        </authorList>
    </citation>
    <scope>NUCLEOTIDE SEQUENCE</scope>
</reference>
<evidence type="ECO:0008006" key="2">
    <source>
        <dbReference type="Google" id="ProtNLM"/>
    </source>
</evidence>
<organism evidence="1">
    <name type="scientific">bioreactor metagenome</name>
    <dbReference type="NCBI Taxonomy" id="1076179"/>
    <lineage>
        <taxon>unclassified sequences</taxon>
        <taxon>metagenomes</taxon>
        <taxon>ecological metagenomes</taxon>
    </lineage>
</organism>
<proteinExistence type="predicted"/>
<evidence type="ECO:0000313" key="1">
    <source>
        <dbReference type="EMBL" id="MPN10792.1"/>
    </source>
</evidence>
<dbReference type="EMBL" id="VSSQ01056972">
    <property type="protein sequence ID" value="MPN10792.1"/>
    <property type="molecule type" value="Genomic_DNA"/>
</dbReference>
<sequence length="237" mass="27145">MYMRKLILFFSAVATGLFLTSCLKTGDNNLSGQRQLFYITQLEGTQVAHNGYFAMTSNDIKTKEPDRWYLITWSWSTENGMVGTNVYNAVTSEIEAIPLGWYIQEEAPQEIMTPVLNFIVEESPMISPSFGDFLIVQYTWNKKEGESVQAELYNKTTQPDAMNTYTMEFRLKKSGTSTETSGKKVVELAAIKMSSLRNLINFEGQDFKNIQLKFNYYKEDNADQPVSITRSVRVYKN</sequence>
<protein>
    <recommendedName>
        <fullName evidence="2">NigD-like C-terminal beta sandwich domain-containing protein</fullName>
    </recommendedName>
</protein>
<name>A0A645FB53_9ZZZZ</name>
<dbReference type="AlphaFoldDB" id="A0A645FB53"/>
<accession>A0A645FB53</accession>
<gene>
    <name evidence="1" type="ORF">SDC9_158089</name>
</gene>
<dbReference type="PROSITE" id="PS51257">
    <property type="entry name" value="PROKAR_LIPOPROTEIN"/>
    <property type="match status" value="1"/>
</dbReference>